<feature type="compositionally biased region" description="Basic and acidic residues" evidence="1">
    <location>
        <begin position="388"/>
        <end position="403"/>
    </location>
</feature>
<dbReference type="RefSeq" id="XP_026193466.1">
    <property type="nucleotide sequence ID" value="XM_026337681.1"/>
</dbReference>
<dbReference type="GeneID" id="113147370"/>
<feature type="region of interest" description="Disordered" evidence="1">
    <location>
        <begin position="364"/>
        <end position="417"/>
    </location>
</feature>
<organism evidence="2 3">
    <name type="scientific">Cyclospora cayetanensis</name>
    <dbReference type="NCBI Taxonomy" id="88456"/>
    <lineage>
        <taxon>Eukaryota</taxon>
        <taxon>Sar</taxon>
        <taxon>Alveolata</taxon>
        <taxon>Apicomplexa</taxon>
        <taxon>Conoidasida</taxon>
        <taxon>Coccidia</taxon>
        <taxon>Eucoccidiorida</taxon>
        <taxon>Eimeriorina</taxon>
        <taxon>Eimeriidae</taxon>
        <taxon>Cyclospora</taxon>
    </lineage>
</organism>
<reference evidence="3" key="1">
    <citation type="submission" date="2025-08" db="UniProtKB">
        <authorList>
            <consortium name="RefSeq"/>
        </authorList>
    </citation>
    <scope>IDENTIFICATION</scope>
</reference>
<evidence type="ECO:0000313" key="3">
    <source>
        <dbReference type="RefSeq" id="XP_026193466.1"/>
    </source>
</evidence>
<name>A0A6P6RZU8_9EIME</name>
<evidence type="ECO:0000256" key="1">
    <source>
        <dbReference type="SAM" id="MobiDB-lite"/>
    </source>
</evidence>
<proteinExistence type="predicted"/>
<sequence>MLHCLPAPVRVQLVGSPEQGRKKDAISANSHNVDRLRTDFGGIHSMLRSVTSVFTVVQTWHLHSSWCSGWRSGTVSAWRQYRSVGTPLSKVTAHWIIPRVISAQQPTPSPEEIEAEKVSSMHYSVGALFGKNVAFLRLYNYGEMETDIAVPLAQHTAELKAERLQLMHQLSFMTSQIRQLFDSLHPNLVNAPLVIVAKTADDDQRNQVNKLDAKGKQDAMDGILSPCAAFHEEREAEKTEIECSDTVNPVQILAQITSNKLRIVATCPCADEAMAAEQAAKVKELQSSIKYERKQKWHTRLLSMFRHKLKFRQASWSPLAYAKAAPGYPRGPFLALRKALADMPAYPLVLKAAEKPRVTRFCKSTQTKTKGGKREKYTEKHKASHSPGETRADSLKASSRGEDGSTSAAPCSHAGCA</sequence>
<feature type="compositionally biased region" description="Basic and acidic residues" evidence="1">
    <location>
        <begin position="372"/>
        <end position="381"/>
    </location>
</feature>
<keyword evidence="2" id="KW-1185">Reference proteome</keyword>
<dbReference type="AlphaFoldDB" id="A0A6P6RZU8"/>
<evidence type="ECO:0000313" key="2">
    <source>
        <dbReference type="Proteomes" id="UP000515125"/>
    </source>
</evidence>
<dbReference type="OrthoDB" id="330506at2759"/>
<gene>
    <name evidence="3" type="primary">LOC113147370</name>
</gene>
<protein>
    <submittedName>
        <fullName evidence="3">Uncharacterized protein LOC113147370</fullName>
    </submittedName>
</protein>
<dbReference type="Proteomes" id="UP000515125">
    <property type="component" value="Unplaced"/>
</dbReference>
<accession>A0A6P6RZU8</accession>